<dbReference type="Gene3D" id="1.10.10.10">
    <property type="entry name" value="Winged helix-like DNA-binding domain superfamily/Winged helix DNA-binding domain"/>
    <property type="match status" value="1"/>
</dbReference>
<dbReference type="SMART" id="SM00866">
    <property type="entry name" value="UTRA"/>
    <property type="match status" value="1"/>
</dbReference>
<feature type="domain" description="HTH gntR-type" evidence="5">
    <location>
        <begin position="24"/>
        <end position="91"/>
    </location>
</feature>
<accession>A0ABV3ST83</accession>
<dbReference type="SUPFAM" id="SSF64288">
    <property type="entry name" value="Chorismate lyase-like"/>
    <property type="match status" value="1"/>
</dbReference>
<evidence type="ECO:0000313" key="6">
    <source>
        <dbReference type="EMBL" id="MEX0426136.1"/>
    </source>
</evidence>
<dbReference type="Gene3D" id="3.40.1410.10">
    <property type="entry name" value="Chorismate lyase-like"/>
    <property type="match status" value="1"/>
</dbReference>
<dbReference type="InterPro" id="IPR036390">
    <property type="entry name" value="WH_DNA-bd_sf"/>
</dbReference>
<name>A0ABV3ST83_9ACTN</name>
<evidence type="ECO:0000259" key="5">
    <source>
        <dbReference type="PROSITE" id="PS50949"/>
    </source>
</evidence>
<feature type="compositionally biased region" description="Polar residues" evidence="4">
    <location>
        <begin position="1"/>
        <end position="15"/>
    </location>
</feature>
<feature type="region of interest" description="Disordered" evidence="4">
    <location>
        <begin position="1"/>
        <end position="21"/>
    </location>
</feature>
<evidence type="ECO:0000256" key="4">
    <source>
        <dbReference type="SAM" id="MobiDB-lite"/>
    </source>
</evidence>
<evidence type="ECO:0000256" key="2">
    <source>
        <dbReference type="ARBA" id="ARBA00023125"/>
    </source>
</evidence>
<dbReference type="RefSeq" id="WP_367990792.1">
    <property type="nucleotide sequence ID" value="NZ_JBFPJR010000001.1"/>
</dbReference>
<dbReference type="SUPFAM" id="SSF46785">
    <property type="entry name" value="Winged helix' DNA-binding domain"/>
    <property type="match status" value="1"/>
</dbReference>
<comment type="caution">
    <text evidence="6">The sequence shown here is derived from an EMBL/GenBank/DDBJ whole genome shotgun (WGS) entry which is preliminary data.</text>
</comment>
<reference evidence="6 7" key="1">
    <citation type="submission" date="2024-07" db="EMBL/GenBank/DDBJ databases">
        <authorList>
            <person name="Lee S."/>
            <person name="Kang M."/>
        </authorList>
    </citation>
    <scope>NUCLEOTIDE SEQUENCE [LARGE SCALE GENOMIC DNA]</scope>
    <source>
        <strain evidence="6 7">DS6</strain>
    </source>
</reference>
<keyword evidence="7" id="KW-1185">Reference proteome</keyword>
<dbReference type="Proteomes" id="UP001556631">
    <property type="component" value="Unassembled WGS sequence"/>
</dbReference>
<sequence length="261" mass="29069">MTTASPLGSTTTPTARSLDRSSGVPLYRQIKDILCDEILSGARPGDEPMTEEELIHRFGVSRAPVRQALKELAAEGYVYRERARGTFPVAGLSREVHRPDTVRPGGLVAYLRETGLDPVSRVWGVQWVTPTADQADRFKLADDEQVLHFTRLISVDTEPLACGEIWLRAPREFRPSVAELEESGSAFSLLEREFGIVVARVQHEAWATAAAAEVAELLGVADGTPVLDVESIFYTREGRLSGWRLNVHRPDQFKFRFTTQH</sequence>
<dbReference type="CDD" id="cd07377">
    <property type="entry name" value="WHTH_GntR"/>
    <property type="match status" value="1"/>
</dbReference>
<keyword evidence="2" id="KW-0238">DNA-binding</keyword>
<evidence type="ECO:0000256" key="3">
    <source>
        <dbReference type="ARBA" id="ARBA00023163"/>
    </source>
</evidence>
<dbReference type="InterPro" id="IPR028978">
    <property type="entry name" value="Chorismate_lyase_/UTRA_dom_sf"/>
</dbReference>
<protein>
    <submittedName>
        <fullName evidence="6">GntR family transcriptional regulator</fullName>
    </submittedName>
</protein>
<dbReference type="Pfam" id="PF00392">
    <property type="entry name" value="GntR"/>
    <property type="match status" value="1"/>
</dbReference>
<dbReference type="PRINTS" id="PR00035">
    <property type="entry name" value="HTHGNTR"/>
</dbReference>
<dbReference type="InterPro" id="IPR000524">
    <property type="entry name" value="Tscrpt_reg_HTH_GntR"/>
</dbReference>
<gene>
    <name evidence="6" type="ORF">AB3X52_00780</name>
</gene>
<evidence type="ECO:0000256" key="1">
    <source>
        <dbReference type="ARBA" id="ARBA00023015"/>
    </source>
</evidence>
<dbReference type="InterPro" id="IPR050679">
    <property type="entry name" value="Bact_HTH_transcr_reg"/>
</dbReference>
<proteinExistence type="predicted"/>
<keyword evidence="3" id="KW-0804">Transcription</keyword>
<dbReference type="InterPro" id="IPR011663">
    <property type="entry name" value="UTRA"/>
</dbReference>
<dbReference type="InterPro" id="IPR036388">
    <property type="entry name" value="WH-like_DNA-bd_sf"/>
</dbReference>
<dbReference type="EMBL" id="JBFPJR010000001">
    <property type="protein sequence ID" value="MEX0426136.1"/>
    <property type="molecule type" value="Genomic_DNA"/>
</dbReference>
<evidence type="ECO:0000313" key="7">
    <source>
        <dbReference type="Proteomes" id="UP001556631"/>
    </source>
</evidence>
<dbReference type="PANTHER" id="PTHR44846">
    <property type="entry name" value="MANNOSYL-D-GLYCERATE TRANSPORT/METABOLISM SYSTEM REPRESSOR MNGR-RELATED"/>
    <property type="match status" value="1"/>
</dbReference>
<dbReference type="Pfam" id="PF07702">
    <property type="entry name" value="UTRA"/>
    <property type="match status" value="1"/>
</dbReference>
<dbReference type="SMART" id="SM00345">
    <property type="entry name" value="HTH_GNTR"/>
    <property type="match status" value="1"/>
</dbReference>
<keyword evidence="1" id="KW-0805">Transcription regulation</keyword>
<dbReference type="PANTHER" id="PTHR44846:SF1">
    <property type="entry name" value="MANNOSYL-D-GLYCERATE TRANSPORT_METABOLISM SYSTEM REPRESSOR MNGR-RELATED"/>
    <property type="match status" value="1"/>
</dbReference>
<dbReference type="PROSITE" id="PS50949">
    <property type="entry name" value="HTH_GNTR"/>
    <property type="match status" value="1"/>
</dbReference>
<organism evidence="6 7">
    <name type="scientific">Nocardioides eburneus</name>
    <dbReference type="NCBI Taxonomy" id="3231482"/>
    <lineage>
        <taxon>Bacteria</taxon>
        <taxon>Bacillati</taxon>
        <taxon>Actinomycetota</taxon>
        <taxon>Actinomycetes</taxon>
        <taxon>Propionibacteriales</taxon>
        <taxon>Nocardioidaceae</taxon>
        <taxon>Nocardioides</taxon>
    </lineage>
</organism>